<evidence type="ECO:0000313" key="10">
    <source>
        <dbReference type="EMBL" id="ADI19441.1"/>
    </source>
</evidence>
<dbReference type="InterPro" id="IPR050130">
    <property type="entry name" value="ClpA_ClpB"/>
</dbReference>
<keyword evidence="2 6" id="KW-0547">Nucleotide-binding</keyword>
<dbReference type="PROSITE" id="PS00871">
    <property type="entry name" value="CLPAB_2"/>
    <property type="match status" value="1"/>
</dbReference>
<feature type="coiled-coil region" evidence="7">
    <location>
        <begin position="438"/>
        <end position="469"/>
    </location>
</feature>
<sequence length="821" mass="91665">MNNMFTDGVKRVMQYAREESARLGHNYIGTEHLLLGIIKEGKGKAVTVLTNLGLNLETVKQSVEDYVATSGGTMTIGEVPFTPRAKQILEVAANEAKEMKTQFVDVEHLLLALLKDKEGVAAQILAAFGVDYKTAMEETVAVLEGKTTGTKEKGKKSKTPFLDHFGRDMTQLAREGKLDPVIGRSKEIERVTQILSRRKKNNPILIGDPGVGKTAIVEGLAQRIVEKRVPQILLDKRLVTLDMGGVVAGTKYRGQFEERIKAVLNELQQNTDVVIFIDELHTIVGAGSAEGTLDASNMFKPALSRGELQCIGATTVDEYRKYIEKDGALERRFQSIMVDPPSVEDTIEIVKGLRSNYESHHHVTFADDVIAFAVRQADRYISERYLPDKAIDIIDETGSRVHLSRLSPPEEIGELESQIQEIDRKKLDCSEKQEFEEAASLRDEAHTLRESLQAKRRAWEEEVRSEVVEVTEDDIAEVISSVTGVPMQRLAASESERLLAMEQELRKVVVGQEKAVETVSKAIRRSRAGLQDPKQPIGSFFFLGPTGVGKTYLAAKLAEFLFGDEEALITVDMSEYMEKFTVSRLIGAPPGYVGFDEGGQLTERVRRRPYSVVLLDEMEKAHPDVFNVLLQILDEGRLTDSTGRKVDFRNTVLIMTSNVGSREVGLGGVLGFQKSDEEALTAQIEEKINDAMKKTFNPEFINRIDDTVIFHALTRENITEIIDIVLDEFKKRLVDRDITLRITPGAKSMLAEKGFDQTYGARYLKRTVQKLLEDPLAEEILQGNFTEGSRIRVTKKGEALAFDEERDSVDVEEEKKPETAG</sequence>
<dbReference type="InterPro" id="IPR036628">
    <property type="entry name" value="Clp_N_dom_sf"/>
</dbReference>
<dbReference type="GO" id="GO:0005737">
    <property type="term" value="C:cytoplasm"/>
    <property type="evidence" value="ECO:0007669"/>
    <property type="project" value="TreeGrafter"/>
</dbReference>
<dbReference type="Pfam" id="PF00004">
    <property type="entry name" value="AAA"/>
    <property type="match status" value="1"/>
</dbReference>
<dbReference type="InterPro" id="IPR027417">
    <property type="entry name" value="P-loop_NTPase"/>
</dbReference>
<dbReference type="InterPro" id="IPR001270">
    <property type="entry name" value="ClpA/B"/>
</dbReference>
<dbReference type="PRINTS" id="PR00300">
    <property type="entry name" value="CLPPROTEASEA"/>
</dbReference>
<dbReference type="AlphaFoldDB" id="E0XYF0"/>
<dbReference type="InterPro" id="IPR019489">
    <property type="entry name" value="Clp_ATPase_C"/>
</dbReference>
<keyword evidence="7" id="KW-0175">Coiled coil</keyword>
<feature type="domain" description="Clp R" evidence="9">
    <location>
        <begin position="1"/>
        <end position="145"/>
    </location>
</feature>
<dbReference type="GO" id="GO:0005524">
    <property type="term" value="F:ATP binding"/>
    <property type="evidence" value="ECO:0007669"/>
    <property type="project" value="UniProtKB-KW"/>
</dbReference>
<dbReference type="InterPro" id="IPR028299">
    <property type="entry name" value="ClpA/B_CS2"/>
</dbReference>
<dbReference type="InterPro" id="IPR001943">
    <property type="entry name" value="UVR_dom"/>
</dbReference>
<evidence type="ECO:0000259" key="9">
    <source>
        <dbReference type="PROSITE" id="PS51903"/>
    </source>
</evidence>
<name>E0XYF0_9BACT</name>
<dbReference type="Pfam" id="PF02861">
    <property type="entry name" value="Clp_N"/>
    <property type="match status" value="1"/>
</dbReference>
<evidence type="ECO:0000256" key="4">
    <source>
        <dbReference type="ARBA" id="ARBA00023186"/>
    </source>
</evidence>
<dbReference type="Gene3D" id="4.10.860.10">
    <property type="entry name" value="UVR domain"/>
    <property type="match status" value="1"/>
</dbReference>
<keyword evidence="1 5" id="KW-0677">Repeat</keyword>
<dbReference type="SMART" id="SM00382">
    <property type="entry name" value="AAA"/>
    <property type="match status" value="2"/>
</dbReference>
<dbReference type="PROSITE" id="PS00870">
    <property type="entry name" value="CLPAB_1"/>
    <property type="match status" value="1"/>
</dbReference>
<reference evidence="10" key="1">
    <citation type="journal article" date="2011" name="Environ. Microbiol.">
        <title>Time-series analyses of Monterey Bay coastal microbial picoplankton using a 'genome proxy' microarray.</title>
        <authorList>
            <person name="Rich V.I."/>
            <person name="Pham V.D."/>
            <person name="Eppley J."/>
            <person name="Shi Y."/>
            <person name="DeLong E.F."/>
        </authorList>
    </citation>
    <scope>NUCLEOTIDE SEQUENCE</scope>
</reference>
<dbReference type="Pfam" id="PF17871">
    <property type="entry name" value="AAA_lid_9"/>
    <property type="match status" value="1"/>
</dbReference>
<dbReference type="GO" id="GO:0016887">
    <property type="term" value="F:ATP hydrolysis activity"/>
    <property type="evidence" value="ECO:0007669"/>
    <property type="project" value="InterPro"/>
</dbReference>
<dbReference type="SUPFAM" id="SSF81923">
    <property type="entry name" value="Double Clp-N motif"/>
    <property type="match status" value="1"/>
</dbReference>
<evidence type="ECO:0000256" key="1">
    <source>
        <dbReference type="ARBA" id="ARBA00022737"/>
    </source>
</evidence>
<evidence type="ECO:0000259" key="8">
    <source>
        <dbReference type="PROSITE" id="PS50151"/>
    </source>
</evidence>
<comment type="similarity">
    <text evidence="6">Belongs to the ClpA/ClpB family.</text>
</comment>
<dbReference type="PANTHER" id="PTHR11638:SF18">
    <property type="entry name" value="HEAT SHOCK PROTEIN 104"/>
    <property type="match status" value="1"/>
</dbReference>
<accession>E0XYF0</accession>
<dbReference type="CDD" id="cd19499">
    <property type="entry name" value="RecA-like_ClpB_Hsp104-like"/>
    <property type="match status" value="1"/>
</dbReference>
<dbReference type="SUPFAM" id="SSF52540">
    <property type="entry name" value="P-loop containing nucleoside triphosphate hydrolases"/>
    <property type="match status" value="2"/>
</dbReference>
<keyword evidence="4 6" id="KW-0143">Chaperone</keyword>
<evidence type="ECO:0000256" key="3">
    <source>
        <dbReference type="ARBA" id="ARBA00022840"/>
    </source>
</evidence>
<dbReference type="Pfam" id="PF07724">
    <property type="entry name" value="AAA_2"/>
    <property type="match status" value="1"/>
</dbReference>
<dbReference type="Gene3D" id="1.10.8.60">
    <property type="match status" value="2"/>
</dbReference>
<dbReference type="Pfam" id="PF10431">
    <property type="entry name" value="ClpB_D2-small"/>
    <property type="match status" value="1"/>
</dbReference>
<evidence type="ECO:0000256" key="6">
    <source>
        <dbReference type="RuleBase" id="RU004432"/>
    </source>
</evidence>
<dbReference type="PANTHER" id="PTHR11638">
    <property type="entry name" value="ATP-DEPENDENT CLP PROTEASE"/>
    <property type="match status" value="1"/>
</dbReference>
<dbReference type="FunFam" id="3.40.50.300:FF:000025">
    <property type="entry name" value="ATP-dependent Clp protease subunit"/>
    <property type="match status" value="1"/>
</dbReference>
<feature type="domain" description="UVR" evidence="8">
    <location>
        <begin position="416"/>
        <end position="451"/>
    </location>
</feature>
<evidence type="ECO:0000256" key="5">
    <source>
        <dbReference type="PROSITE-ProRule" id="PRU01251"/>
    </source>
</evidence>
<dbReference type="PROSITE" id="PS51903">
    <property type="entry name" value="CLP_R"/>
    <property type="match status" value="1"/>
</dbReference>
<dbReference type="EMBL" id="GU474921">
    <property type="protein sequence ID" value="ADI19441.1"/>
    <property type="molecule type" value="Genomic_DNA"/>
</dbReference>
<dbReference type="InterPro" id="IPR003593">
    <property type="entry name" value="AAA+_ATPase"/>
</dbReference>
<proteinExistence type="inferred from homology"/>
<dbReference type="GO" id="GO:0034605">
    <property type="term" value="P:cellular response to heat"/>
    <property type="evidence" value="ECO:0007669"/>
    <property type="project" value="TreeGrafter"/>
</dbReference>
<evidence type="ECO:0000256" key="2">
    <source>
        <dbReference type="ARBA" id="ARBA00022741"/>
    </source>
</evidence>
<dbReference type="InterPro" id="IPR018368">
    <property type="entry name" value="ClpA/B_CS1"/>
</dbReference>
<dbReference type="CDD" id="cd00009">
    <property type="entry name" value="AAA"/>
    <property type="match status" value="1"/>
</dbReference>
<protein>
    <recommendedName>
        <fullName evidence="11">ATPases with chaperone activity, ATP-binding subunit</fullName>
    </recommendedName>
</protein>
<evidence type="ECO:0008006" key="11">
    <source>
        <dbReference type="Google" id="ProtNLM"/>
    </source>
</evidence>
<evidence type="ECO:0000256" key="7">
    <source>
        <dbReference type="SAM" id="Coils"/>
    </source>
</evidence>
<dbReference type="SMART" id="SM01086">
    <property type="entry name" value="ClpB_D2-small"/>
    <property type="match status" value="1"/>
</dbReference>
<dbReference type="InterPro" id="IPR004176">
    <property type="entry name" value="Clp_R_N"/>
</dbReference>
<dbReference type="Gene3D" id="1.10.1780.10">
    <property type="entry name" value="Clp, N-terminal domain"/>
    <property type="match status" value="1"/>
</dbReference>
<organism evidence="10">
    <name type="scientific">uncultured bacterium HF0500_16O16</name>
    <dbReference type="NCBI Taxonomy" id="542511"/>
    <lineage>
        <taxon>Bacteria</taxon>
        <taxon>environmental samples</taxon>
    </lineage>
</organism>
<dbReference type="FunFam" id="3.40.50.300:FF:000010">
    <property type="entry name" value="Chaperone clpB 1, putative"/>
    <property type="match status" value="1"/>
</dbReference>
<dbReference type="InterPro" id="IPR041546">
    <property type="entry name" value="ClpA/ClpB_AAA_lid"/>
</dbReference>
<dbReference type="PROSITE" id="PS50151">
    <property type="entry name" value="UVR"/>
    <property type="match status" value="1"/>
</dbReference>
<dbReference type="InterPro" id="IPR003959">
    <property type="entry name" value="ATPase_AAA_core"/>
</dbReference>
<dbReference type="Gene3D" id="3.40.50.300">
    <property type="entry name" value="P-loop containing nucleotide triphosphate hydrolases"/>
    <property type="match status" value="2"/>
</dbReference>
<keyword evidence="3 6" id="KW-0067">ATP-binding</keyword>